<evidence type="ECO:0000313" key="3">
    <source>
        <dbReference type="Proteomes" id="UP000295701"/>
    </source>
</evidence>
<proteinExistence type="predicted"/>
<dbReference type="RefSeq" id="WP_133395560.1">
    <property type="nucleotide sequence ID" value="NZ_SNAA01000002.1"/>
</dbReference>
<gene>
    <name evidence="2" type="ORF">E2L08_02885</name>
</gene>
<keyword evidence="1" id="KW-1133">Transmembrane helix</keyword>
<name>A0A4R6AJC2_9RHOB</name>
<protein>
    <recommendedName>
        <fullName evidence="4">DUF2244 domain-containing protein</fullName>
    </recommendedName>
</protein>
<feature type="transmembrane region" description="Helical" evidence="1">
    <location>
        <begin position="69"/>
        <end position="87"/>
    </location>
</feature>
<organism evidence="2 3">
    <name type="scientific">Palleronia sediminis</name>
    <dbReference type="NCBI Taxonomy" id="2547833"/>
    <lineage>
        <taxon>Bacteria</taxon>
        <taxon>Pseudomonadati</taxon>
        <taxon>Pseudomonadota</taxon>
        <taxon>Alphaproteobacteria</taxon>
        <taxon>Rhodobacterales</taxon>
        <taxon>Roseobacteraceae</taxon>
        <taxon>Palleronia</taxon>
    </lineage>
</organism>
<sequence length="195" mass="20865">MIADLVLHPLRSLAGRHVRIAGSGAELRLVRTGPPERHAAAFEIALWIVAAAMAAFAVGLWLWLDAFPIVPRVAATVTLLAAAVVLARAARRGTGLETFIDTEKGELRQYRRTSRGARRLVRRVPLAAADALFIRRGPGFRSELHARTDSGTTLSLGCARLAELERIGVRLRECTGGAAPLAGAQGAAPPRAMLR</sequence>
<keyword evidence="1" id="KW-0812">Transmembrane</keyword>
<dbReference type="AlphaFoldDB" id="A0A4R6AJC2"/>
<reference evidence="2 3" key="1">
    <citation type="submission" date="2019-03" db="EMBL/GenBank/DDBJ databases">
        <title>Primorskyibacter sp. SS33 isolated from sediments.</title>
        <authorList>
            <person name="Xunke S."/>
        </authorList>
    </citation>
    <scope>NUCLEOTIDE SEQUENCE [LARGE SCALE GENOMIC DNA]</scope>
    <source>
        <strain evidence="2 3">SS33</strain>
    </source>
</reference>
<accession>A0A4R6AJC2</accession>
<evidence type="ECO:0008006" key="4">
    <source>
        <dbReference type="Google" id="ProtNLM"/>
    </source>
</evidence>
<keyword evidence="1" id="KW-0472">Membrane</keyword>
<comment type="caution">
    <text evidence="2">The sequence shown here is derived from an EMBL/GenBank/DDBJ whole genome shotgun (WGS) entry which is preliminary data.</text>
</comment>
<keyword evidence="3" id="KW-1185">Reference proteome</keyword>
<feature type="transmembrane region" description="Helical" evidence="1">
    <location>
        <begin position="44"/>
        <end position="63"/>
    </location>
</feature>
<evidence type="ECO:0000313" key="2">
    <source>
        <dbReference type="EMBL" id="TDL83607.1"/>
    </source>
</evidence>
<dbReference type="EMBL" id="SNAA01000002">
    <property type="protein sequence ID" value="TDL83607.1"/>
    <property type="molecule type" value="Genomic_DNA"/>
</dbReference>
<evidence type="ECO:0000256" key="1">
    <source>
        <dbReference type="SAM" id="Phobius"/>
    </source>
</evidence>
<dbReference type="Proteomes" id="UP000295701">
    <property type="component" value="Unassembled WGS sequence"/>
</dbReference>